<reference evidence="2 3" key="1">
    <citation type="submission" date="2021-01" db="EMBL/GenBank/DDBJ databases">
        <title>WGS of actinomycetes isolated from Thailand.</title>
        <authorList>
            <person name="Thawai C."/>
        </authorList>
    </citation>
    <scope>NUCLEOTIDE SEQUENCE [LARGE SCALE GENOMIC DNA]</scope>
    <source>
        <strain evidence="2 3">CA1R205</strain>
    </source>
</reference>
<proteinExistence type="predicted"/>
<dbReference type="RefSeq" id="WP_201872513.1">
    <property type="nucleotide sequence ID" value="NZ_JAERRF010000003.1"/>
</dbReference>
<keyword evidence="1" id="KW-1133">Transmembrane helix</keyword>
<evidence type="ECO:0000313" key="2">
    <source>
        <dbReference type="EMBL" id="MBL1096416.1"/>
    </source>
</evidence>
<sequence>MSHSQYAAPAAAAQALRAAERARLRASTPEPTPAWWAPTAALTHAVGLTLTAGPWTYASDGAVWRTVLGAVGIVALAVFPAMCVLRVRRMKVIAWPPPGTTRQRTVREGTPLAAYGLGWVVYLAVGWAAGAITGGALGGAALWWRETRKNRLIAEAEARLSAPDPAGAGPAEAGRTE</sequence>
<name>A0ABS1N9A3_9ACTN</name>
<accession>A0ABS1N9A3</accession>
<dbReference type="EMBL" id="JAERRF010000003">
    <property type="protein sequence ID" value="MBL1096416.1"/>
    <property type="molecule type" value="Genomic_DNA"/>
</dbReference>
<feature type="transmembrane region" description="Helical" evidence="1">
    <location>
        <begin position="67"/>
        <end position="87"/>
    </location>
</feature>
<gene>
    <name evidence="2" type="ORF">JK363_07030</name>
</gene>
<keyword evidence="3" id="KW-1185">Reference proteome</keyword>
<feature type="transmembrane region" description="Helical" evidence="1">
    <location>
        <begin position="119"/>
        <end position="144"/>
    </location>
</feature>
<comment type="caution">
    <text evidence="2">The sequence shown here is derived from an EMBL/GenBank/DDBJ whole genome shotgun (WGS) entry which is preliminary data.</text>
</comment>
<protein>
    <submittedName>
        <fullName evidence="2">Uncharacterized protein</fullName>
    </submittedName>
</protein>
<evidence type="ECO:0000256" key="1">
    <source>
        <dbReference type="SAM" id="Phobius"/>
    </source>
</evidence>
<keyword evidence="1" id="KW-0812">Transmembrane</keyword>
<keyword evidence="1" id="KW-0472">Membrane</keyword>
<organism evidence="2 3">
    <name type="scientific">Streptomyces coffeae</name>
    <dbReference type="NCBI Taxonomy" id="621382"/>
    <lineage>
        <taxon>Bacteria</taxon>
        <taxon>Bacillati</taxon>
        <taxon>Actinomycetota</taxon>
        <taxon>Actinomycetes</taxon>
        <taxon>Kitasatosporales</taxon>
        <taxon>Streptomycetaceae</taxon>
        <taxon>Streptomyces</taxon>
    </lineage>
</organism>
<dbReference type="Proteomes" id="UP000634229">
    <property type="component" value="Unassembled WGS sequence"/>
</dbReference>
<evidence type="ECO:0000313" key="3">
    <source>
        <dbReference type="Proteomes" id="UP000634229"/>
    </source>
</evidence>